<evidence type="ECO:0000259" key="2">
    <source>
        <dbReference type="Pfam" id="PF00144"/>
    </source>
</evidence>
<dbReference type="EC" id="3.1.1.-" evidence="3"/>
<accession>A0A3G8JQ76</accession>
<name>A0A3G8JQ76_9ACTN</name>
<dbReference type="InterPro" id="IPR012338">
    <property type="entry name" value="Beta-lactam/transpept-like"/>
</dbReference>
<dbReference type="EMBL" id="CP033972">
    <property type="protein sequence ID" value="AZG47274.1"/>
    <property type="molecule type" value="Genomic_DNA"/>
</dbReference>
<dbReference type="Gene3D" id="3.40.710.10">
    <property type="entry name" value="DD-peptidase/beta-lactamase superfamily"/>
    <property type="match status" value="1"/>
</dbReference>
<dbReference type="PANTHER" id="PTHR43283">
    <property type="entry name" value="BETA-LACTAMASE-RELATED"/>
    <property type="match status" value="1"/>
</dbReference>
<dbReference type="InterPro" id="IPR050789">
    <property type="entry name" value="Diverse_Enzym_Activities"/>
</dbReference>
<proteinExistence type="predicted"/>
<evidence type="ECO:0000313" key="3">
    <source>
        <dbReference type="EMBL" id="AZG47274.1"/>
    </source>
</evidence>
<dbReference type="GO" id="GO:0016787">
    <property type="term" value="F:hydrolase activity"/>
    <property type="evidence" value="ECO:0007669"/>
    <property type="project" value="UniProtKB-KW"/>
</dbReference>
<organism evidence="3 4">
    <name type="scientific">Gordonia insulae</name>
    <dbReference type="NCBI Taxonomy" id="2420509"/>
    <lineage>
        <taxon>Bacteria</taxon>
        <taxon>Bacillati</taxon>
        <taxon>Actinomycetota</taxon>
        <taxon>Actinomycetes</taxon>
        <taxon>Mycobacteriales</taxon>
        <taxon>Gordoniaceae</taxon>
        <taxon>Gordonia</taxon>
    </lineage>
</organism>
<dbReference type="Pfam" id="PF00144">
    <property type="entry name" value="Beta-lactamase"/>
    <property type="match status" value="1"/>
</dbReference>
<feature type="region of interest" description="Disordered" evidence="1">
    <location>
        <begin position="250"/>
        <end position="269"/>
    </location>
</feature>
<reference evidence="3 4" key="1">
    <citation type="submission" date="2018-11" db="EMBL/GenBank/DDBJ databases">
        <title>Gordonia insulae sp. nov., isolated from an island soil.</title>
        <authorList>
            <person name="Kim Y.S."/>
            <person name="Kim S.B."/>
        </authorList>
    </citation>
    <scope>NUCLEOTIDE SEQUENCE [LARGE SCALE GENOMIC DNA]</scope>
    <source>
        <strain evidence="3 4">MMS17-SY073</strain>
    </source>
</reference>
<dbReference type="PANTHER" id="PTHR43283:SF3">
    <property type="entry name" value="BETA-LACTAMASE FAMILY PROTEIN (AFU_ORTHOLOGUE AFUA_5G07500)"/>
    <property type="match status" value="1"/>
</dbReference>
<evidence type="ECO:0000313" key="4">
    <source>
        <dbReference type="Proteomes" id="UP000271469"/>
    </source>
</evidence>
<dbReference type="Proteomes" id="UP000271469">
    <property type="component" value="Chromosome"/>
</dbReference>
<gene>
    <name evidence="3" type="primary">estB_2</name>
    <name evidence="3" type="ORF">D7316_03882</name>
</gene>
<protein>
    <submittedName>
        <fullName evidence="3">Esterase EstB</fullName>
        <ecNumber evidence="3">3.1.1.-</ecNumber>
    </submittedName>
</protein>
<keyword evidence="4" id="KW-1185">Reference proteome</keyword>
<dbReference type="InterPro" id="IPR001466">
    <property type="entry name" value="Beta-lactam-related"/>
</dbReference>
<dbReference type="KEGG" id="gom:D7316_03882"/>
<feature type="domain" description="Beta-lactamase-related" evidence="2">
    <location>
        <begin position="26"/>
        <end position="240"/>
    </location>
</feature>
<feature type="compositionally biased region" description="Polar residues" evidence="1">
    <location>
        <begin position="257"/>
        <end position="269"/>
    </location>
</feature>
<keyword evidence="3" id="KW-0378">Hydrolase</keyword>
<dbReference type="SUPFAM" id="SSF56601">
    <property type="entry name" value="beta-lactamase/transpeptidase-like"/>
    <property type="match status" value="1"/>
</dbReference>
<sequence length="269" mass="29229">MTSAVHGLDRATFQRSADGILQSAVDAEQPVPGVVAMVTDRNGNVYEGAAGERRFGADVDITTDDAFAIFSTTKAITATAVLQLVEEGKLDLDKPANEYVPELGTLKLLEGFDGDGEPILRDPRAYPTTRQLLTHTGGFGYDFFDESYNRLAQEKGQPSVTTATRAALTTPLLFEPGERWQYGSNIDWAGQVVEQLRGKRLGEVFAEHIFAPLGIDDMTFALNDEFRTRLAEIHARGADGSLTPMDFELPSPPRWTSAATGSTGPWVST</sequence>
<evidence type="ECO:0000256" key="1">
    <source>
        <dbReference type="SAM" id="MobiDB-lite"/>
    </source>
</evidence>
<dbReference type="AlphaFoldDB" id="A0A3G8JQ76"/>